<accession>A0ABZ3CBP9</accession>
<evidence type="ECO:0000313" key="2">
    <source>
        <dbReference type="Proteomes" id="UP001434337"/>
    </source>
</evidence>
<name>A0ABZ3CBP9_9ACTN</name>
<dbReference type="RefSeq" id="WP_342373427.1">
    <property type="nucleotide sequence ID" value="NZ_CP115965.1"/>
</dbReference>
<reference evidence="1 2" key="1">
    <citation type="journal article" date="2023" name="Environ Microbiome">
        <title>A coral-associated actinobacterium mitigates coral bleaching under heat stress.</title>
        <authorList>
            <person name="Li J."/>
            <person name="Zou Y."/>
            <person name="Li Q."/>
            <person name="Zhang J."/>
            <person name="Bourne D.G."/>
            <person name="Lyu Y."/>
            <person name="Liu C."/>
            <person name="Zhang S."/>
        </authorList>
    </citation>
    <scope>NUCLEOTIDE SEQUENCE [LARGE SCALE GENOMIC DNA]</scope>
    <source>
        <strain evidence="1 2">SCSIO 13291</strain>
    </source>
</reference>
<organism evidence="1 2">
    <name type="scientific">Propioniciclava soli</name>
    <dbReference type="NCBI Taxonomy" id="2775081"/>
    <lineage>
        <taxon>Bacteria</taxon>
        <taxon>Bacillati</taxon>
        <taxon>Actinomycetota</taxon>
        <taxon>Actinomycetes</taxon>
        <taxon>Propionibacteriales</taxon>
        <taxon>Propionibacteriaceae</taxon>
        <taxon>Propioniciclava</taxon>
    </lineage>
</organism>
<keyword evidence="2" id="KW-1185">Reference proteome</keyword>
<dbReference type="Proteomes" id="UP001434337">
    <property type="component" value="Chromosome"/>
</dbReference>
<evidence type="ECO:0000313" key="1">
    <source>
        <dbReference type="EMBL" id="WZX00006.1"/>
    </source>
</evidence>
<dbReference type="EMBL" id="CP115965">
    <property type="protein sequence ID" value="WZX00006.1"/>
    <property type="molecule type" value="Genomic_DNA"/>
</dbReference>
<gene>
    <name evidence="1" type="ORF">PCC79_07425</name>
</gene>
<sequence>MTTSRYLWADPADHSRAIRDAGTVDDGVVLSVVRPHRRPYTFHQDVLAAIGARHDVRGATARSGAGRELALVESWLAGYRVDTVVLAHADMIGVPAWIGPVADAVEAAGADLVLVSDDSADGPFADWCDANGMPVETGLDPSLCTVRASGHEPPAERAGRPFPVHVPRAAFYVWRARARDTLPPADFAVVDRLYRSVFASVVADPPGDADTATRTIASLLADKTGPGECVTVVRATQAAMFTSGFFLNLVTNAALAAVRANEHRRLDGHEIRSLRAYAEPWVGTAVLLHDAGMEYGANMSRLRLRHVTPDGTLTGNRRDAWTFHDDAIPFLRAQRHLRVLEGAGPDDPFLARSGRDVADAVRWARSDLNLSGTAHASQPDQWVKSLRLTVTPVGRSR</sequence>
<proteinExistence type="predicted"/>
<protein>
    <submittedName>
        <fullName evidence="1">Uncharacterized protein</fullName>
    </submittedName>
</protein>